<dbReference type="AlphaFoldDB" id="A0A484LN35"/>
<keyword evidence="2" id="KW-1185">Reference proteome</keyword>
<reference evidence="1 2" key="1">
    <citation type="submission" date="2018-04" db="EMBL/GenBank/DDBJ databases">
        <authorList>
            <person name="Vogel A."/>
        </authorList>
    </citation>
    <scope>NUCLEOTIDE SEQUENCE [LARGE SCALE GENOMIC DNA]</scope>
</reference>
<gene>
    <name evidence="1" type="ORF">CCAM_LOCUS19669</name>
</gene>
<evidence type="ECO:0000313" key="1">
    <source>
        <dbReference type="EMBL" id="VFQ77893.1"/>
    </source>
</evidence>
<proteinExistence type="predicted"/>
<accession>A0A484LN35</accession>
<name>A0A484LN35_9ASTE</name>
<protein>
    <submittedName>
        <fullName evidence="1">Uncharacterized protein</fullName>
    </submittedName>
</protein>
<sequence>NALIDVSTDLAPHEVKSDLLFLMELAQGITGCDAFNVVETCTQLSHLVSNIFYKMPLLKSDVFHHSGNTAIFLVYYKCTHTFLQISFSRQFPFLLYPFCL</sequence>
<dbReference type="EMBL" id="OOIL02001738">
    <property type="protein sequence ID" value="VFQ77893.1"/>
    <property type="molecule type" value="Genomic_DNA"/>
</dbReference>
<organism evidence="1 2">
    <name type="scientific">Cuscuta campestris</name>
    <dbReference type="NCBI Taxonomy" id="132261"/>
    <lineage>
        <taxon>Eukaryota</taxon>
        <taxon>Viridiplantae</taxon>
        <taxon>Streptophyta</taxon>
        <taxon>Embryophyta</taxon>
        <taxon>Tracheophyta</taxon>
        <taxon>Spermatophyta</taxon>
        <taxon>Magnoliopsida</taxon>
        <taxon>eudicotyledons</taxon>
        <taxon>Gunneridae</taxon>
        <taxon>Pentapetalae</taxon>
        <taxon>asterids</taxon>
        <taxon>lamiids</taxon>
        <taxon>Solanales</taxon>
        <taxon>Convolvulaceae</taxon>
        <taxon>Cuscuteae</taxon>
        <taxon>Cuscuta</taxon>
        <taxon>Cuscuta subgen. Grammica</taxon>
        <taxon>Cuscuta sect. Cleistogrammica</taxon>
    </lineage>
</organism>
<dbReference type="Proteomes" id="UP000595140">
    <property type="component" value="Unassembled WGS sequence"/>
</dbReference>
<evidence type="ECO:0000313" key="2">
    <source>
        <dbReference type="Proteomes" id="UP000595140"/>
    </source>
</evidence>
<feature type="non-terminal residue" evidence="1">
    <location>
        <position position="1"/>
    </location>
</feature>